<dbReference type="GO" id="GO:0009505">
    <property type="term" value="C:plant-type cell wall"/>
    <property type="evidence" value="ECO:0007669"/>
    <property type="project" value="TreeGrafter"/>
</dbReference>
<dbReference type="OrthoDB" id="10066041at2759"/>
<protein>
    <submittedName>
        <fullName evidence="2">Heparanase-like protein 2</fullName>
    </submittedName>
</protein>
<dbReference type="Proteomes" id="UP000321947">
    <property type="component" value="Unassembled WGS sequence"/>
</dbReference>
<dbReference type="InterPro" id="IPR005199">
    <property type="entry name" value="Glyco_hydro_79"/>
</dbReference>
<dbReference type="AlphaFoldDB" id="A0A5A7U2R3"/>
<dbReference type="EMBL" id="SSTE01012362">
    <property type="protein sequence ID" value="KAA0049528.1"/>
    <property type="molecule type" value="Genomic_DNA"/>
</dbReference>
<dbReference type="GO" id="GO:0004566">
    <property type="term" value="F:beta-glucuronidase activity"/>
    <property type="evidence" value="ECO:0007669"/>
    <property type="project" value="TreeGrafter"/>
</dbReference>
<organism evidence="2 4">
    <name type="scientific">Cucumis melo var. makuwa</name>
    <name type="common">Oriental melon</name>
    <dbReference type="NCBI Taxonomy" id="1194695"/>
    <lineage>
        <taxon>Eukaryota</taxon>
        <taxon>Viridiplantae</taxon>
        <taxon>Streptophyta</taxon>
        <taxon>Embryophyta</taxon>
        <taxon>Tracheophyta</taxon>
        <taxon>Spermatophyta</taxon>
        <taxon>Magnoliopsida</taxon>
        <taxon>eudicotyledons</taxon>
        <taxon>Gunneridae</taxon>
        <taxon>Pentapetalae</taxon>
        <taxon>rosids</taxon>
        <taxon>fabids</taxon>
        <taxon>Cucurbitales</taxon>
        <taxon>Cucurbitaceae</taxon>
        <taxon>Benincaseae</taxon>
        <taxon>Cucumis</taxon>
    </lineage>
</organism>
<dbReference type="SUPFAM" id="SSF51445">
    <property type="entry name" value="(Trans)glycosidases"/>
    <property type="match status" value="1"/>
</dbReference>
<evidence type="ECO:0000313" key="3">
    <source>
        <dbReference type="EMBL" id="TYK16206.1"/>
    </source>
</evidence>
<proteinExistence type="inferred from homology"/>
<evidence type="ECO:0000256" key="1">
    <source>
        <dbReference type="ARBA" id="ARBA00009800"/>
    </source>
</evidence>
<dbReference type="GO" id="GO:0016020">
    <property type="term" value="C:membrane"/>
    <property type="evidence" value="ECO:0007669"/>
    <property type="project" value="InterPro"/>
</dbReference>
<dbReference type="Gene3D" id="3.20.20.80">
    <property type="entry name" value="Glycosidases"/>
    <property type="match status" value="1"/>
</dbReference>
<dbReference type="Proteomes" id="UP000321393">
    <property type="component" value="Unassembled WGS sequence"/>
</dbReference>
<dbReference type="PANTHER" id="PTHR14363">
    <property type="entry name" value="HEPARANASE-RELATED"/>
    <property type="match status" value="1"/>
</dbReference>
<evidence type="ECO:0000313" key="4">
    <source>
        <dbReference type="Proteomes" id="UP000321393"/>
    </source>
</evidence>
<comment type="caution">
    <text evidence="2">The sequence shown here is derived from an EMBL/GenBank/DDBJ whole genome shotgun (WGS) entry which is preliminary data.</text>
</comment>
<name>A0A5A7U2R3_CUCMM</name>
<sequence>MIYGKNVTMGNIVVDGTTRITETDENYICMTIDYWPFNECSTIPCLWDGNASALNLNLSLPTLTKAVQAFKTLRIRVGGSLQDKLIYDVGSFKGNCPQFVRNSTAMFHISEGCLSMERWDDLNQFFNKTGAIVTFGLNALLGRQHTSGLRWEGEWNYTNAEAFIQYTIEKNYRINSWEFGNEMVGHNSIGVNITSAQYAKDLIKLREIIDRLYNNSQQKPLIAAPSAFFDASWYKDFVYGTGPGIVDILTHHIYNMGAGYDPKVIDNFLDPNYLSKESRDFQQLKNIVENNAPWYIDQLAMAALYNTKVYCRQTLVGGFYGILLPYILAPSPDYYGALLFHRLMGSGVLKVDNNVSFYLRTYAHCTKERSGVTMLFINLSNQTEFTIDIKNNTMNMGLPNKPSQREEYHLTPNNGLVRSSMVLLNGNLLKTTEDGDLPDLTPIYRDSNSSITVATWSIVFVVIPDFEAPACK</sequence>
<evidence type="ECO:0000313" key="2">
    <source>
        <dbReference type="EMBL" id="KAA0049528.1"/>
    </source>
</evidence>
<dbReference type="EMBL" id="SSTD01008340">
    <property type="protein sequence ID" value="TYK16206.1"/>
    <property type="molecule type" value="Genomic_DNA"/>
</dbReference>
<dbReference type="Pfam" id="PF03662">
    <property type="entry name" value="Glyco_hydro_79n"/>
    <property type="match status" value="1"/>
</dbReference>
<gene>
    <name evidence="3" type="ORF">E5676_scaffold209G001350</name>
    <name evidence="2" type="ORF">E6C27_scaffold171G007830</name>
</gene>
<evidence type="ECO:0000313" key="5">
    <source>
        <dbReference type="Proteomes" id="UP000321947"/>
    </source>
</evidence>
<dbReference type="InterPro" id="IPR017853">
    <property type="entry name" value="GH"/>
</dbReference>
<accession>A0A5A7U2R3</accession>
<reference evidence="4 5" key="1">
    <citation type="submission" date="2019-08" db="EMBL/GenBank/DDBJ databases">
        <title>Draft genome sequences of two oriental melons (Cucumis melo L. var makuwa).</title>
        <authorList>
            <person name="Kwon S.-Y."/>
        </authorList>
    </citation>
    <scope>NUCLEOTIDE SEQUENCE [LARGE SCALE GENOMIC DNA]</scope>
    <source>
        <strain evidence="5">cv. Chang Bougi</strain>
        <strain evidence="4">cv. SW 3</strain>
        <tissue evidence="2">Leaf</tissue>
    </source>
</reference>
<comment type="similarity">
    <text evidence="1">Belongs to the glycosyl hydrolase 79 family.</text>
</comment>
<dbReference type="PANTHER" id="PTHR14363:SF21">
    <property type="entry name" value="HEPARANASE-LIKE PROTEIN 1"/>
    <property type="match status" value="1"/>
</dbReference>